<protein>
    <submittedName>
        <fullName evidence="2">Uncharacterized protein</fullName>
    </submittedName>
</protein>
<gene>
    <name evidence="2" type="ORF">GGR14_001452</name>
</gene>
<evidence type="ECO:0000313" key="2">
    <source>
        <dbReference type="EMBL" id="MBB4025668.1"/>
    </source>
</evidence>
<keyword evidence="1" id="KW-0732">Signal</keyword>
<reference evidence="2 3" key="1">
    <citation type="submission" date="2020-08" db="EMBL/GenBank/DDBJ databases">
        <title>Genomic Encyclopedia of Type Strains, Phase IV (KMG-IV): sequencing the most valuable type-strain genomes for metagenomic binning, comparative biology and taxonomic classification.</title>
        <authorList>
            <person name="Goeker M."/>
        </authorList>
    </citation>
    <scope>NUCLEOTIDE SEQUENCE [LARGE SCALE GENOMIC DNA]</scope>
    <source>
        <strain evidence="2 3">DSM 105721</strain>
    </source>
</reference>
<dbReference type="OrthoDB" id="1095995at2"/>
<feature type="chain" id="PRO_5031155341" evidence="1">
    <location>
        <begin position="21"/>
        <end position="325"/>
    </location>
</feature>
<sequence>MKINLHILLLGILLVSALYSCNNEDDLDISEKKDNRFDLPQGDHDFDDQIVEWNNNYGTSVLYRFSNADLNYHFTSSSNDVVYDVKVEAEEEGIRAAVQFLKEDFFDLYSDEVKKELFPAKILMAGMLYQNNNYVPLWDTISQGGMDFKRGYMVRGIDHITLPHVDKDFAQRIQKPEYRERLKVALNRTFIQFLMNPYNDIIAKIEYNNILNTFASYSLISEDAKNGTTNPYSSGNQWYDEEVMYQLGFLEYGTYWNFWEPYYWTAPDKDDDFYSFLEFIFTQTKSELQANPLYTNYPQIQKKCDYLIEVFAEYGIDLHCVGGKE</sequence>
<comment type="caution">
    <text evidence="2">The sequence shown here is derived from an EMBL/GenBank/DDBJ whole genome shotgun (WGS) entry which is preliminary data.</text>
</comment>
<organism evidence="2 3">
    <name type="scientific">Butyricimonas faecihominis</name>
    <dbReference type="NCBI Taxonomy" id="1472416"/>
    <lineage>
        <taxon>Bacteria</taxon>
        <taxon>Pseudomonadati</taxon>
        <taxon>Bacteroidota</taxon>
        <taxon>Bacteroidia</taxon>
        <taxon>Bacteroidales</taxon>
        <taxon>Odoribacteraceae</taxon>
        <taxon>Butyricimonas</taxon>
    </lineage>
</organism>
<keyword evidence="3" id="KW-1185">Reference proteome</keyword>
<evidence type="ECO:0000313" key="3">
    <source>
        <dbReference type="Proteomes" id="UP000546007"/>
    </source>
</evidence>
<feature type="signal peptide" evidence="1">
    <location>
        <begin position="1"/>
        <end position="20"/>
    </location>
</feature>
<dbReference type="Proteomes" id="UP000546007">
    <property type="component" value="Unassembled WGS sequence"/>
</dbReference>
<accession>A0A7W6HWF5</accession>
<dbReference type="EMBL" id="JACIES010000003">
    <property type="protein sequence ID" value="MBB4025668.1"/>
    <property type="molecule type" value="Genomic_DNA"/>
</dbReference>
<dbReference type="RefSeq" id="WP_124317386.1">
    <property type="nucleotide sequence ID" value="NZ_AP028155.1"/>
</dbReference>
<proteinExistence type="predicted"/>
<evidence type="ECO:0000256" key="1">
    <source>
        <dbReference type="SAM" id="SignalP"/>
    </source>
</evidence>
<dbReference type="GeneID" id="93100186"/>
<name>A0A7W6HWF5_9BACT</name>
<dbReference type="PROSITE" id="PS51257">
    <property type="entry name" value="PROKAR_LIPOPROTEIN"/>
    <property type="match status" value="1"/>
</dbReference>
<dbReference type="AlphaFoldDB" id="A0A7W6HWF5"/>